<sequence length="282" mass="32368">MNLFCLLMIVLLASLESQHAYSASDNKPLTLITHIKTTSFSRDALINMKLETIKMDYSRAYPKRLMNYKGIRLCNLLKNDSIKPNSILEFIAEDNFSVLIPAHYVLNCKETASVAYLVIEPKNKWPILENYTNTTAGPYALIWTNPERSYISDEYWAWSVTKIIEHTSMMGVIPAPKNLPLSRKNQILNGYKVYVSHCSSCHTINYQGKASIGPDLMWPKNPFDYYPDIKQFKQFVRDPQSVRKIPNGRMSGSSYIGLHDKDLDDLICYFKFINKLTSDKLG</sequence>
<reference evidence="8 10" key="2">
    <citation type="submission" date="2018-06" db="EMBL/GenBank/DDBJ databases">
        <authorList>
            <consortium name="Pathogen Informatics"/>
            <person name="Doyle S."/>
        </authorList>
    </citation>
    <scope>NUCLEOTIDE SEQUENCE [LARGE SCALE GENOMIC DNA]</scope>
    <source>
        <strain evidence="8 10">NCTC12438</strain>
    </source>
</reference>
<keyword evidence="3 4" id="KW-0408">Iron</keyword>
<accession>A0A378IJS8</accession>
<feature type="chain" id="PRO_5016649193" evidence="5">
    <location>
        <begin position="23"/>
        <end position="282"/>
    </location>
</feature>
<name>A0A378IJS8_9GAMM</name>
<dbReference type="Proteomes" id="UP000255316">
    <property type="component" value="Unassembled WGS sequence"/>
</dbReference>
<feature type="domain" description="Cytochrome c" evidence="6">
    <location>
        <begin position="185"/>
        <end position="274"/>
    </location>
</feature>
<dbReference type="Proteomes" id="UP000054854">
    <property type="component" value="Unassembled WGS sequence"/>
</dbReference>
<dbReference type="InterPro" id="IPR036909">
    <property type="entry name" value="Cyt_c-like_dom_sf"/>
</dbReference>
<dbReference type="InterPro" id="IPR009056">
    <property type="entry name" value="Cyt_c-like_dom"/>
</dbReference>
<evidence type="ECO:0000256" key="5">
    <source>
        <dbReference type="SAM" id="SignalP"/>
    </source>
</evidence>
<keyword evidence="9" id="KW-1185">Reference proteome</keyword>
<evidence type="ECO:0000259" key="6">
    <source>
        <dbReference type="PROSITE" id="PS51007"/>
    </source>
</evidence>
<evidence type="ECO:0000256" key="1">
    <source>
        <dbReference type="ARBA" id="ARBA00022617"/>
    </source>
</evidence>
<feature type="signal peptide" evidence="5">
    <location>
        <begin position="1"/>
        <end position="22"/>
    </location>
</feature>
<evidence type="ECO:0000256" key="4">
    <source>
        <dbReference type="PROSITE-ProRule" id="PRU00433"/>
    </source>
</evidence>
<dbReference type="OrthoDB" id="5728201at2"/>
<proteinExistence type="predicted"/>
<evidence type="ECO:0000313" key="7">
    <source>
        <dbReference type="EMBL" id="KTC83432.1"/>
    </source>
</evidence>
<dbReference type="Pfam" id="PF00034">
    <property type="entry name" value="Cytochrom_C"/>
    <property type="match status" value="1"/>
</dbReference>
<dbReference type="STRING" id="28085.Lcin_2119"/>
<evidence type="ECO:0000313" key="10">
    <source>
        <dbReference type="Proteomes" id="UP000255316"/>
    </source>
</evidence>
<gene>
    <name evidence="7" type="ORF">Lcin_2119</name>
    <name evidence="8" type="ORF">NCTC12438_02134</name>
</gene>
<dbReference type="GO" id="GO:0046872">
    <property type="term" value="F:metal ion binding"/>
    <property type="evidence" value="ECO:0007669"/>
    <property type="project" value="UniProtKB-KW"/>
</dbReference>
<reference evidence="7 9" key="1">
    <citation type="submission" date="2015-11" db="EMBL/GenBank/DDBJ databases">
        <title>Genomic analysis of 38 Legionella species identifies large and diverse effector repertoires.</title>
        <authorList>
            <person name="Burstein D."/>
            <person name="Amaro F."/>
            <person name="Zusman T."/>
            <person name="Lifshitz Z."/>
            <person name="Cohen O."/>
            <person name="Gilbert J.A."/>
            <person name="Pupko T."/>
            <person name="Shuman H.A."/>
            <person name="Segal G."/>
        </authorList>
    </citation>
    <scope>NUCLEOTIDE SEQUENCE [LARGE SCALE GENOMIC DNA]</scope>
    <source>
        <strain evidence="7 9">CDC#72-OH-14</strain>
    </source>
</reference>
<dbReference type="Gene3D" id="1.10.760.10">
    <property type="entry name" value="Cytochrome c-like domain"/>
    <property type="match status" value="1"/>
</dbReference>
<evidence type="ECO:0000256" key="2">
    <source>
        <dbReference type="ARBA" id="ARBA00022723"/>
    </source>
</evidence>
<protein>
    <submittedName>
        <fullName evidence="8">Cytochrome c, mono- and diheme variants</fullName>
    </submittedName>
</protein>
<evidence type="ECO:0000313" key="8">
    <source>
        <dbReference type="EMBL" id="STX35518.1"/>
    </source>
</evidence>
<keyword evidence="2 4" id="KW-0479">Metal-binding</keyword>
<evidence type="ECO:0000256" key="3">
    <source>
        <dbReference type="ARBA" id="ARBA00023004"/>
    </source>
</evidence>
<dbReference type="RefSeq" id="WP_115342604.1">
    <property type="nucleotide sequence ID" value="NZ_CAAAHQ010000005.1"/>
</dbReference>
<keyword evidence="5" id="KW-0732">Signal</keyword>
<organism evidence="8 10">
    <name type="scientific">Legionella cincinnatiensis</name>
    <dbReference type="NCBI Taxonomy" id="28085"/>
    <lineage>
        <taxon>Bacteria</taxon>
        <taxon>Pseudomonadati</taxon>
        <taxon>Pseudomonadota</taxon>
        <taxon>Gammaproteobacteria</taxon>
        <taxon>Legionellales</taxon>
        <taxon>Legionellaceae</taxon>
        <taxon>Legionella</taxon>
    </lineage>
</organism>
<evidence type="ECO:0000313" key="9">
    <source>
        <dbReference type="Proteomes" id="UP000054854"/>
    </source>
</evidence>
<dbReference type="SUPFAM" id="SSF46626">
    <property type="entry name" value="Cytochrome c"/>
    <property type="match status" value="1"/>
</dbReference>
<dbReference type="GO" id="GO:0009055">
    <property type="term" value="F:electron transfer activity"/>
    <property type="evidence" value="ECO:0007669"/>
    <property type="project" value="InterPro"/>
</dbReference>
<keyword evidence="1 4" id="KW-0349">Heme</keyword>
<dbReference type="PROSITE" id="PS51007">
    <property type="entry name" value="CYTC"/>
    <property type="match status" value="1"/>
</dbReference>
<dbReference type="AlphaFoldDB" id="A0A378IJS8"/>
<dbReference type="EMBL" id="UGNX01000001">
    <property type="protein sequence ID" value="STX35518.1"/>
    <property type="molecule type" value="Genomic_DNA"/>
</dbReference>
<dbReference type="GO" id="GO:0020037">
    <property type="term" value="F:heme binding"/>
    <property type="evidence" value="ECO:0007669"/>
    <property type="project" value="InterPro"/>
</dbReference>
<dbReference type="EMBL" id="LNXX01000042">
    <property type="protein sequence ID" value="KTC83432.1"/>
    <property type="molecule type" value="Genomic_DNA"/>
</dbReference>